<feature type="compositionally biased region" description="Polar residues" evidence="1">
    <location>
        <begin position="11"/>
        <end position="26"/>
    </location>
</feature>
<keyword evidence="2" id="KW-0812">Transmembrane</keyword>
<feature type="compositionally biased region" description="Basic and acidic residues" evidence="1">
    <location>
        <begin position="31"/>
        <end position="44"/>
    </location>
</feature>
<keyword evidence="4" id="KW-1185">Reference proteome</keyword>
<dbReference type="OrthoDB" id="10341864at2759"/>
<dbReference type="GeneID" id="68291348"/>
<keyword evidence="2" id="KW-1133">Transmembrane helix</keyword>
<evidence type="ECO:0000313" key="3">
    <source>
        <dbReference type="EMBL" id="GIZ42507.1"/>
    </source>
</evidence>
<dbReference type="AlphaFoldDB" id="A0A9P3CFY1"/>
<dbReference type="EMBL" id="BOLY01000003">
    <property type="protein sequence ID" value="GIZ42507.1"/>
    <property type="molecule type" value="Genomic_DNA"/>
</dbReference>
<proteinExistence type="predicted"/>
<evidence type="ECO:0000256" key="1">
    <source>
        <dbReference type="SAM" id="MobiDB-lite"/>
    </source>
</evidence>
<gene>
    <name evidence="3" type="ORF">CKM354_000577300</name>
</gene>
<comment type="caution">
    <text evidence="3">The sequence shown here is derived from an EMBL/GenBank/DDBJ whole genome shotgun (WGS) entry which is preliminary data.</text>
</comment>
<dbReference type="Proteomes" id="UP000825890">
    <property type="component" value="Unassembled WGS sequence"/>
</dbReference>
<accession>A0A9P3CFY1</accession>
<feature type="region of interest" description="Disordered" evidence="1">
    <location>
        <begin position="1"/>
        <end position="86"/>
    </location>
</feature>
<reference evidence="3 4" key="1">
    <citation type="submission" date="2021-01" db="EMBL/GenBank/DDBJ databases">
        <title>Cercospora kikuchii MAFF 305040 whole genome shotgun sequence.</title>
        <authorList>
            <person name="Kashiwa T."/>
            <person name="Suzuki T."/>
        </authorList>
    </citation>
    <scope>NUCLEOTIDE SEQUENCE [LARGE SCALE GENOMIC DNA]</scope>
    <source>
        <strain evidence="3 4">MAFF 305040</strain>
    </source>
</reference>
<sequence>MSRQKHDRPSSDPSPQTQRLPVQNIYSGRVGAEEQRTEHTEGKTKVHKMPIKTSATLPTGAELDTEDFPKDDEGAENGGTLASHELSVPNRCPAPYSWSKIAPEVLVSDRQPAPYSRCKAAPKILPLSGSPLQHTRLHEPAGTGNWKVETRVDEHGKVEVGIQSPVTVIGLFARLIERLADHPILLAITAVLLCAISMPVIAIFAHVVLEFKVLLFILWLFGFKFW</sequence>
<feature type="transmembrane region" description="Helical" evidence="2">
    <location>
        <begin position="184"/>
        <end position="209"/>
    </location>
</feature>
<organism evidence="3 4">
    <name type="scientific">Cercospora kikuchii</name>
    <dbReference type="NCBI Taxonomy" id="84275"/>
    <lineage>
        <taxon>Eukaryota</taxon>
        <taxon>Fungi</taxon>
        <taxon>Dikarya</taxon>
        <taxon>Ascomycota</taxon>
        <taxon>Pezizomycotina</taxon>
        <taxon>Dothideomycetes</taxon>
        <taxon>Dothideomycetidae</taxon>
        <taxon>Mycosphaerellales</taxon>
        <taxon>Mycosphaerellaceae</taxon>
        <taxon>Cercospora</taxon>
    </lineage>
</organism>
<dbReference type="RefSeq" id="XP_044656994.1">
    <property type="nucleotide sequence ID" value="XM_044801059.1"/>
</dbReference>
<evidence type="ECO:0000256" key="2">
    <source>
        <dbReference type="SAM" id="Phobius"/>
    </source>
</evidence>
<name>A0A9P3CFY1_9PEZI</name>
<keyword evidence="2" id="KW-0472">Membrane</keyword>
<protein>
    <submittedName>
        <fullName evidence="3">Uncharacterized protein</fullName>
    </submittedName>
</protein>
<evidence type="ECO:0000313" key="4">
    <source>
        <dbReference type="Proteomes" id="UP000825890"/>
    </source>
</evidence>